<dbReference type="AlphaFoldDB" id="A0A1M7TWL5"/>
<dbReference type="STRING" id="134849.SAMN05443668_107225"/>
<protein>
    <submittedName>
        <fullName evidence="1">Uncharacterized protein</fullName>
    </submittedName>
</protein>
<accession>A0A1M7TWL5</accession>
<evidence type="ECO:0000313" key="2">
    <source>
        <dbReference type="Proteomes" id="UP000184440"/>
    </source>
</evidence>
<gene>
    <name evidence="1" type="ORF">SAMN05443668_107225</name>
</gene>
<dbReference type="EMBL" id="FRCS01000007">
    <property type="protein sequence ID" value="SHN75129.1"/>
    <property type="molecule type" value="Genomic_DNA"/>
</dbReference>
<dbReference type="RefSeq" id="WP_073260021.1">
    <property type="nucleotide sequence ID" value="NZ_FRCS01000007.1"/>
</dbReference>
<proteinExistence type="predicted"/>
<name>A0A1M7TWL5_9ACTN</name>
<dbReference type="SUPFAM" id="SSF159245">
    <property type="entry name" value="AttH-like"/>
    <property type="match status" value="1"/>
</dbReference>
<sequence>MKPTPLDEYPIHQAPLPIARGATSDRHFYDRSYFLAHDRTGETAVITGFGTYPHLGVVDAFALAKRGDVQYSVKFSDALEARSLQQTVGPYRIEVVDPLQRIRVICDAADLGVGFDLTWEGSFPAVLEQSHLMLSGPRVTLDANRFAQVGTWSGQLVVDGIDVSVDPEVWLGTRDRSWGIRPVGEAVPPGRPLDDPNEGLWWLYVPLRFDDFAIVIIVQETPDGYRTLNDATRVFPDGRVEQLGWPRIEIDYTSGTRIPVGARLSCTTARGEALVVDVESLGGIPLHVGAGYGGDPDWTHGTWHGRNWSRADRYDMKDPAIAGRTVWGVVDHPARATCDGQVGWGLFEHASIGRHDPSGFADFGAVAP</sequence>
<reference evidence="1 2" key="1">
    <citation type="submission" date="2016-11" db="EMBL/GenBank/DDBJ databases">
        <authorList>
            <person name="Jaros S."/>
            <person name="Januszkiewicz K."/>
            <person name="Wedrychowicz H."/>
        </authorList>
    </citation>
    <scope>NUCLEOTIDE SEQUENCE [LARGE SCALE GENOMIC DNA]</scope>
    <source>
        <strain evidence="1 2">DSM 46144</strain>
    </source>
</reference>
<organism evidence="1 2">
    <name type="scientific">Cryptosporangium aurantiacum</name>
    <dbReference type="NCBI Taxonomy" id="134849"/>
    <lineage>
        <taxon>Bacteria</taxon>
        <taxon>Bacillati</taxon>
        <taxon>Actinomycetota</taxon>
        <taxon>Actinomycetes</taxon>
        <taxon>Cryptosporangiales</taxon>
        <taxon>Cryptosporangiaceae</taxon>
        <taxon>Cryptosporangium</taxon>
    </lineage>
</organism>
<evidence type="ECO:0000313" key="1">
    <source>
        <dbReference type="EMBL" id="SHN75129.1"/>
    </source>
</evidence>
<keyword evidence="2" id="KW-1185">Reference proteome</keyword>
<dbReference type="OrthoDB" id="333076at2"/>
<dbReference type="Proteomes" id="UP000184440">
    <property type="component" value="Unassembled WGS sequence"/>
</dbReference>